<reference evidence="1 2" key="1">
    <citation type="journal article" date="2018" name="Evol. Lett.">
        <title>Horizontal gene cluster transfer increased hallucinogenic mushroom diversity.</title>
        <authorList>
            <person name="Reynolds H.T."/>
            <person name="Vijayakumar V."/>
            <person name="Gluck-Thaler E."/>
            <person name="Korotkin H.B."/>
            <person name="Matheny P.B."/>
            <person name="Slot J.C."/>
        </authorList>
    </citation>
    <scope>NUCLEOTIDE SEQUENCE [LARGE SCALE GENOMIC DNA]</scope>
    <source>
        <strain evidence="1 2">2629</strain>
    </source>
</reference>
<dbReference type="OrthoDB" id="2986625at2759"/>
<dbReference type="Proteomes" id="UP000284842">
    <property type="component" value="Unassembled WGS sequence"/>
</dbReference>
<organism evidence="1 2">
    <name type="scientific">Panaeolus cyanescens</name>
    <dbReference type="NCBI Taxonomy" id="181874"/>
    <lineage>
        <taxon>Eukaryota</taxon>
        <taxon>Fungi</taxon>
        <taxon>Dikarya</taxon>
        <taxon>Basidiomycota</taxon>
        <taxon>Agaricomycotina</taxon>
        <taxon>Agaricomycetes</taxon>
        <taxon>Agaricomycetidae</taxon>
        <taxon>Agaricales</taxon>
        <taxon>Agaricineae</taxon>
        <taxon>Galeropsidaceae</taxon>
        <taxon>Panaeolus</taxon>
    </lineage>
</organism>
<accession>A0A409WC80</accession>
<dbReference type="InterPro" id="IPR032675">
    <property type="entry name" value="LRR_dom_sf"/>
</dbReference>
<evidence type="ECO:0000313" key="1">
    <source>
        <dbReference type="EMBL" id="PPQ76091.1"/>
    </source>
</evidence>
<dbReference type="EMBL" id="NHTK01005609">
    <property type="protein sequence ID" value="PPQ76091.1"/>
    <property type="molecule type" value="Genomic_DNA"/>
</dbReference>
<comment type="caution">
    <text evidence="1">The sequence shown here is derived from an EMBL/GenBank/DDBJ whole genome shotgun (WGS) entry which is preliminary data.</text>
</comment>
<protein>
    <submittedName>
        <fullName evidence="1">Uncharacterized protein</fullName>
    </submittedName>
</protein>
<dbReference type="SUPFAM" id="SSF52047">
    <property type="entry name" value="RNI-like"/>
    <property type="match status" value="1"/>
</dbReference>
<sequence length="576" mass="65667">MHLDSLAPELILQVAEHLSRRHWQRLRLTCKVLSETLAALVVNKISINADRENVTDLFDSIMGRSVLIPPIYAIKALDITSLCETVIPPSDSDDKSHPYYDPKRPERDEAFMKELLPVLLRLTHVQKIQWVIHSDKAESSLDQVGKIVSSYPLLESLKIVVFDYGSIPSLRLFRNLLDLDYGGYDMLAPTSPIDDLCHVIAQSPKLRKLSFESKWYRELDNLLQPCSAAGIQLPLDTIVIKSCNSPLSLLPHVHHLKILDITSSGNYDRYNASRHPDLERFWLEMLQTDTAITQLGVDHVPPSLIQYLKSYSGLETFRFIASHGSPSDVSRNMSSDFYNEALANHRATLKKLTIWFDYAEEWCWTPDIQTALSKCTVLRHVKFGVSRAQIEEGVPPVLNSEEDNTVETPAETDPLPLHVIIHRVAKECPSIRTLDLRSTLAELLPDRFESYTLQNELWDAFEKSLGAYVSEEGVKSLPFIYGGPGGSGYECLFSPVLDKETKKLKYQKRRRSKTNNLRRALWTNWMLHPDYTGKLKALLPEHDPDDQEPDCKVVSYEDFHNPEIYTPPYVLSDTED</sequence>
<keyword evidence="2" id="KW-1185">Reference proteome</keyword>
<dbReference type="STRING" id="181874.A0A409WC80"/>
<dbReference type="InParanoid" id="A0A409WC80"/>
<proteinExistence type="predicted"/>
<name>A0A409WC80_9AGAR</name>
<gene>
    <name evidence="1" type="ORF">CVT24_003663</name>
</gene>
<dbReference type="Gene3D" id="3.80.10.10">
    <property type="entry name" value="Ribonuclease Inhibitor"/>
    <property type="match status" value="1"/>
</dbReference>
<evidence type="ECO:0000313" key="2">
    <source>
        <dbReference type="Proteomes" id="UP000284842"/>
    </source>
</evidence>
<dbReference type="AlphaFoldDB" id="A0A409WC80"/>